<dbReference type="AlphaFoldDB" id="A0A562J4S2"/>
<comment type="caution">
    <text evidence="9">The sequence shown here is derived from an EMBL/GenBank/DDBJ whole genome shotgun (WGS) entry which is preliminary data.</text>
</comment>
<dbReference type="CDD" id="cd16443">
    <property type="entry name" value="LplA"/>
    <property type="match status" value="1"/>
</dbReference>
<comment type="pathway">
    <text evidence="1">Protein modification; protein lipoylation via exogenous pathway; protein N(6)-(lipoyl)lysine from lipoate: step 2/2.</text>
</comment>
<dbReference type="OrthoDB" id="9788148at2"/>
<keyword evidence="10" id="KW-1185">Reference proteome</keyword>
<dbReference type="PANTHER" id="PTHR12561">
    <property type="entry name" value="LIPOATE-PROTEIN LIGASE"/>
    <property type="match status" value="1"/>
</dbReference>
<dbReference type="GO" id="GO:0016979">
    <property type="term" value="F:lipoate-protein ligase activity"/>
    <property type="evidence" value="ECO:0007669"/>
    <property type="project" value="UniProtKB-EC"/>
</dbReference>
<dbReference type="InterPro" id="IPR004562">
    <property type="entry name" value="LipoylTrfase_LipoateP_Ligase"/>
</dbReference>
<keyword evidence="5" id="KW-0547">Nucleotide-binding</keyword>
<name>A0A562J4S2_9FIRM</name>
<evidence type="ECO:0000313" key="10">
    <source>
        <dbReference type="Proteomes" id="UP000315343"/>
    </source>
</evidence>
<dbReference type="Pfam" id="PF10437">
    <property type="entry name" value="Lip_prot_lig_C"/>
    <property type="match status" value="1"/>
</dbReference>
<feature type="domain" description="BPL/LPL catalytic" evidence="8">
    <location>
        <begin position="25"/>
        <end position="212"/>
    </location>
</feature>
<dbReference type="Pfam" id="PF21948">
    <property type="entry name" value="LplA-B_cat"/>
    <property type="match status" value="1"/>
</dbReference>
<dbReference type="GO" id="GO:0009249">
    <property type="term" value="P:protein lipoylation"/>
    <property type="evidence" value="ECO:0007669"/>
    <property type="project" value="InterPro"/>
</dbReference>
<dbReference type="UniPathway" id="UPA00537">
    <property type="reaction ID" value="UER00594"/>
</dbReference>
<dbReference type="FunFam" id="3.30.930.10:FF:000072">
    <property type="entry name" value="Lipoate--protein ligase"/>
    <property type="match status" value="1"/>
</dbReference>
<reference evidence="9 10" key="1">
    <citation type="submission" date="2019-07" db="EMBL/GenBank/DDBJ databases">
        <title>Genomic Encyclopedia of Type Strains, Phase I: the one thousand microbial genomes (KMG-I) project.</title>
        <authorList>
            <person name="Kyrpides N."/>
        </authorList>
    </citation>
    <scope>NUCLEOTIDE SEQUENCE [LARGE SCALE GENOMIC DNA]</scope>
    <source>
        <strain evidence="9 10">DSM 13558</strain>
    </source>
</reference>
<dbReference type="Gene3D" id="3.30.930.10">
    <property type="entry name" value="Bira Bifunctional Protein, Domain 2"/>
    <property type="match status" value="1"/>
</dbReference>
<organism evidence="9 10">
    <name type="scientific">Sedimentibacter saalensis</name>
    <dbReference type="NCBI Taxonomy" id="130788"/>
    <lineage>
        <taxon>Bacteria</taxon>
        <taxon>Bacillati</taxon>
        <taxon>Bacillota</taxon>
        <taxon>Tissierellia</taxon>
        <taxon>Sedimentibacter</taxon>
    </lineage>
</organism>
<dbReference type="PANTHER" id="PTHR12561:SF3">
    <property type="entry name" value="LIPOYLTRANSFERASE 1, MITOCHONDRIAL"/>
    <property type="match status" value="1"/>
</dbReference>
<evidence type="ECO:0000256" key="6">
    <source>
        <dbReference type="ARBA" id="ARBA00022840"/>
    </source>
</evidence>
<comment type="catalytic activity">
    <reaction evidence="7">
        <text>L-lysyl-[lipoyl-carrier protein] + (R)-lipoate + ATP = N(6)-[(R)-lipoyl]-L-lysyl-[lipoyl-carrier protein] + AMP + diphosphate + H(+)</text>
        <dbReference type="Rhea" id="RHEA:49288"/>
        <dbReference type="Rhea" id="RHEA-COMP:10500"/>
        <dbReference type="Rhea" id="RHEA-COMP:10502"/>
        <dbReference type="ChEBI" id="CHEBI:15378"/>
        <dbReference type="ChEBI" id="CHEBI:29969"/>
        <dbReference type="ChEBI" id="CHEBI:30616"/>
        <dbReference type="ChEBI" id="CHEBI:33019"/>
        <dbReference type="ChEBI" id="CHEBI:83088"/>
        <dbReference type="ChEBI" id="CHEBI:83099"/>
        <dbReference type="ChEBI" id="CHEBI:456215"/>
        <dbReference type="EC" id="6.3.1.20"/>
    </reaction>
</comment>
<protein>
    <recommendedName>
        <fullName evidence="3">lipoate--protein ligase</fullName>
        <ecNumber evidence="3">6.3.1.20</ecNumber>
    </recommendedName>
</protein>
<evidence type="ECO:0000256" key="3">
    <source>
        <dbReference type="ARBA" id="ARBA00012367"/>
    </source>
</evidence>
<dbReference type="EC" id="6.3.1.20" evidence="3"/>
<comment type="pathway">
    <text evidence="2">Protein modification; protein lipoylation via exogenous pathway; protein N(6)-(lipoyl)lysine from lipoate: step 1/2.</text>
</comment>
<dbReference type="GO" id="GO:0017118">
    <property type="term" value="F:lipoyltransferase activity"/>
    <property type="evidence" value="ECO:0007669"/>
    <property type="project" value="TreeGrafter"/>
</dbReference>
<evidence type="ECO:0000259" key="8">
    <source>
        <dbReference type="PROSITE" id="PS51733"/>
    </source>
</evidence>
<evidence type="ECO:0000313" key="9">
    <source>
        <dbReference type="EMBL" id="TWH78179.1"/>
    </source>
</evidence>
<dbReference type="Gene3D" id="3.30.390.50">
    <property type="entry name" value="CO dehydrogenase flavoprotein, C-terminal domain"/>
    <property type="match status" value="1"/>
</dbReference>
<proteinExistence type="predicted"/>
<dbReference type="RefSeq" id="WP_145085503.1">
    <property type="nucleotide sequence ID" value="NZ_VLKH01000010.1"/>
</dbReference>
<evidence type="ECO:0000256" key="7">
    <source>
        <dbReference type="ARBA" id="ARBA00048037"/>
    </source>
</evidence>
<evidence type="ECO:0000256" key="4">
    <source>
        <dbReference type="ARBA" id="ARBA00022598"/>
    </source>
</evidence>
<dbReference type="InterPro" id="IPR004143">
    <property type="entry name" value="BPL_LPL_catalytic"/>
</dbReference>
<dbReference type="SUPFAM" id="SSF55681">
    <property type="entry name" value="Class II aaRS and biotin synthetases"/>
    <property type="match status" value="1"/>
</dbReference>
<dbReference type="EMBL" id="VLKH01000010">
    <property type="protein sequence ID" value="TWH78179.1"/>
    <property type="molecule type" value="Genomic_DNA"/>
</dbReference>
<accession>A0A562J4S2</accession>
<dbReference type="InterPro" id="IPR045864">
    <property type="entry name" value="aa-tRNA-synth_II/BPL/LPL"/>
</dbReference>
<keyword evidence="6" id="KW-0067">ATP-binding</keyword>
<evidence type="ECO:0000256" key="5">
    <source>
        <dbReference type="ARBA" id="ARBA00022741"/>
    </source>
</evidence>
<dbReference type="NCBIfam" id="TIGR00545">
    <property type="entry name" value="lipoyltrans"/>
    <property type="match status" value="1"/>
</dbReference>
<dbReference type="PROSITE" id="PS51733">
    <property type="entry name" value="BPL_LPL_CATALYTIC"/>
    <property type="match status" value="1"/>
</dbReference>
<dbReference type="GO" id="GO:0005737">
    <property type="term" value="C:cytoplasm"/>
    <property type="evidence" value="ECO:0007669"/>
    <property type="project" value="TreeGrafter"/>
</dbReference>
<evidence type="ECO:0000256" key="2">
    <source>
        <dbReference type="ARBA" id="ARBA00005124"/>
    </source>
</evidence>
<sequence length="322" mass="37130">MKYIESISDDVYFNLALEEYIFNNLKDDTYFMLWKNHNSIVLGKHQNVFEEINIKAIEQNNIKVARRNTGGGTVFHDRGNLNYSVITDYDKNTFIDYDQFIIPVINALNSIGVKAEKRRTSDIAIDGKKISGSAQTIKGNRALHHGTLLFDADLTMLHDLLKTTEGKIESKSVKSVRSIVTNIKDHLRDEINIDEFQRLLINTMFSGNAGKYEINEEQIETIQELAENKYSKWEWNFGASPDFSYEKESEILGDKINVKLYVKKGVITNCYVQGNNIPCNDLQEHITDSRYSYMNIVNKLKEISSLKNMKNLNYEELADCFF</sequence>
<gene>
    <name evidence="9" type="ORF">LY60_03021</name>
</gene>
<dbReference type="InterPro" id="IPR019491">
    <property type="entry name" value="Lipoate_protein_ligase_C"/>
</dbReference>
<keyword evidence="4 9" id="KW-0436">Ligase</keyword>
<dbReference type="Proteomes" id="UP000315343">
    <property type="component" value="Unassembled WGS sequence"/>
</dbReference>
<evidence type="ECO:0000256" key="1">
    <source>
        <dbReference type="ARBA" id="ARBA00005085"/>
    </source>
</evidence>
<dbReference type="GO" id="GO:0005524">
    <property type="term" value="F:ATP binding"/>
    <property type="evidence" value="ECO:0007669"/>
    <property type="project" value="UniProtKB-KW"/>
</dbReference>
<dbReference type="SUPFAM" id="SSF82649">
    <property type="entry name" value="SufE/NifU"/>
    <property type="match status" value="1"/>
</dbReference>